<protein>
    <submittedName>
        <fullName evidence="2">Uncharacterized protein</fullName>
    </submittedName>
</protein>
<accession>A0A914R5S1</accession>
<evidence type="ECO:0000313" key="2">
    <source>
        <dbReference type="WBParaSite" id="PEQ_0000000601-mRNA-1"/>
    </source>
</evidence>
<sequence>MKYSLAACAHVTISKTILRKAERNYNTEKFDTGTDKITLHIAIYFGDHHKGKYQGDQLWNNFSNLLPVFFEVESFIRSTLFGLFDRRPNVPERPTFFNDVEKLFLLAEEAISESDEYSRGDGLLRFARSLSRAEIGRRMSAAIRSLSSTADTSPNIAPNRFANFSPSASLTCLNKKTIITGKKYNKKRIGKQ</sequence>
<dbReference type="AlphaFoldDB" id="A0A914R5S1"/>
<dbReference type="Proteomes" id="UP000887564">
    <property type="component" value="Unplaced"/>
</dbReference>
<evidence type="ECO:0000313" key="1">
    <source>
        <dbReference type="Proteomes" id="UP000887564"/>
    </source>
</evidence>
<organism evidence="1 2">
    <name type="scientific">Parascaris equorum</name>
    <name type="common">Equine roundworm</name>
    <dbReference type="NCBI Taxonomy" id="6256"/>
    <lineage>
        <taxon>Eukaryota</taxon>
        <taxon>Metazoa</taxon>
        <taxon>Ecdysozoa</taxon>
        <taxon>Nematoda</taxon>
        <taxon>Chromadorea</taxon>
        <taxon>Rhabditida</taxon>
        <taxon>Spirurina</taxon>
        <taxon>Ascaridomorpha</taxon>
        <taxon>Ascaridoidea</taxon>
        <taxon>Ascarididae</taxon>
        <taxon>Parascaris</taxon>
    </lineage>
</organism>
<name>A0A914R5S1_PAREQ</name>
<keyword evidence="1" id="KW-1185">Reference proteome</keyword>
<dbReference type="WBParaSite" id="PEQ_0000000601-mRNA-1">
    <property type="protein sequence ID" value="PEQ_0000000601-mRNA-1"/>
    <property type="gene ID" value="PEQ_0000000601"/>
</dbReference>
<proteinExistence type="predicted"/>
<reference evidence="2" key="1">
    <citation type="submission" date="2022-11" db="UniProtKB">
        <authorList>
            <consortium name="WormBaseParasite"/>
        </authorList>
    </citation>
    <scope>IDENTIFICATION</scope>
</reference>